<dbReference type="EMBL" id="MT141764">
    <property type="protein sequence ID" value="QJA70097.1"/>
    <property type="molecule type" value="Genomic_DNA"/>
</dbReference>
<evidence type="ECO:0000313" key="1">
    <source>
        <dbReference type="EMBL" id="QJA70097.1"/>
    </source>
</evidence>
<gene>
    <name evidence="1" type="ORF">MM415A04005_0004</name>
</gene>
<sequence length="68" mass="7829">MKERADMDYLDKFFGDASGTSEMTDAELRHAIAKLRREWTWAGDYTVGIDPPSDEIFQATREIYPIQA</sequence>
<dbReference type="AlphaFoldDB" id="A0A6M3JML8"/>
<organism evidence="1">
    <name type="scientific">viral metagenome</name>
    <dbReference type="NCBI Taxonomy" id="1070528"/>
    <lineage>
        <taxon>unclassified sequences</taxon>
        <taxon>metagenomes</taxon>
        <taxon>organismal metagenomes</taxon>
    </lineage>
</organism>
<proteinExistence type="predicted"/>
<protein>
    <submittedName>
        <fullName evidence="1">Uncharacterized protein</fullName>
    </submittedName>
</protein>
<accession>A0A6M3JML8</accession>
<reference evidence="1" key="1">
    <citation type="submission" date="2020-03" db="EMBL/GenBank/DDBJ databases">
        <title>The deep terrestrial virosphere.</title>
        <authorList>
            <person name="Holmfeldt K."/>
            <person name="Nilsson E."/>
            <person name="Simone D."/>
            <person name="Lopez-Fernandez M."/>
            <person name="Wu X."/>
            <person name="de Brujin I."/>
            <person name="Lundin D."/>
            <person name="Andersson A."/>
            <person name="Bertilsson S."/>
            <person name="Dopson M."/>
        </authorList>
    </citation>
    <scope>NUCLEOTIDE SEQUENCE</scope>
    <source>
        <strain evidence="1">MM415A04005</strain>
    </source>
</reference>
<name>A0A6M3JML8_9ZZZZ</name>